<evidence type="ECO:0000256" key="2">
    <source>
        <dbReference type="ARBA" id="ARBA00007354"/>
    </source>
</evidence>
<feature type="compositionally biased region" description="Polar residues" evidence="13">
    <location>
        <begin position="11"/>
        <end position="36"/>
    </location>
</feature>
<evidence type="ECO:0000256" key="10">
    <source>
        <dbReference type="ARBA" id="ARBA00023242"/>
    </source>
</evidence>
<keyword evidence="5" id="KW-0597">Phosphoprotein</keyword>
<dbReference type="Pfam" id="PF18876">
    <property type="entry name" value="AFF4_CHD"/>
    <property type="match status" value="1"/>
</dbReference>
<name>A0AAW0NPA2_9GOBI</name>
<dbReference type="GO" id="GO:0007366">
    <property type="term" value="P:periodic partitioning by pair rule gene"/>
    <property type="evidence" value="ECO:0007669"/>
    <property type="project" value="UniProtKB-KW"/>
</dbReference>
<keyword evidence="4" id="KW-0217">Developmental protein</keyword>
<keyword evidence="10" id="KW-0539">Nucleus</keyword>
<keyword evidence="6" id="KW-0562">Pair-rule protein</keyword>
<accession>A0AAW0NPA2</accession>
<organism evidence="15 16">
    <name type="scientific">Mugilogobius chulae</name>
    <name type="common">yellowstripe goby</name>
    <dbReference type="NCBI Taxonomy" id="88201"/>
    <lineage>
        <taxon>Eukaryota</taxon>
        <taxon>Metazoa</taxon>
        <taxon>Chordata</taxon>
        <taxon>Craniata</taxon>
        <taxon>Vertebrata</taxon>
        <taxon>Euteleostomi</taxon>
        <taxon>Actinopterygii</taxon>
        <taxon>Neopterygii</taxon>
        <taxon>Teleostei</taxon>
        <taxon>Neoteleostei</taxon>
        <taxon>Acanthomorphata</taxon>
        <taxon>Gobiaria</taxon>
        <taxon>Gobiiformes</taxon>
        <taxon>Gobioidei</taxon>
        <taxon>Gobiidae</taxon>
        <taxon>Gobionellinae</taxon>
        <taxon>Mugilogobius</taxon>
    </lineage>
</organism>
<dbReference type="PANTHER" id="PTHR10528:SF17">
    <property type="entry name" value="AF4_FMR2 FAMILY MEMBER LILLI"/>
    <property type="match status" value="1"/>
</dbReference>
<feature type="region of interest" description="Disordered" evidence="13">
    <location>
        <begin position="1"/>
        <end position="44"/>
    </location>
</feature>
<dbReference type="GO" id="GO:0032783">
    <property type="term" value="C:super elongation complex"/>
    <property type="evidence" value="ECO:0007669"/>
    <property type="project" value="TreeGrafter"/>
</dbReference>
<keyword evidence="9" id="KW-0804">Transcription</keyword>
<evidence type="ECO:0000256" key="9">
    <source>
        <dbReference type="ARBA" id="ARBA00023163"/>
    </source>
</evidence>
<comment type="subcellular location">
    <subcellularLocation>
        <location evidence="1">Nucleus</location>
    </subcellularLocation>
</comment>
<evidence type="ECO:0000256" key="8">
    <source>
        <dbReference type="ARBA" id="ARBA00023125"/>
    </source>
</evidence>
<dbReference type="GO" id="GO:0003677">
    <property type="term" value="F:DNA binding"/>
    <property type="evidence" value="ECO:0007669"/>
    <property type="project" value="UniProtKB-KW"/>
</dbReference>
<comment type="similarity">
    <text evidence="2">Belongs to the AF4 family.</text>
</comment>
<comment type="caution">
    <text evidence="15">The sequence shown here is derived from an EMBL/GenBank/DDBJ whole genome shotgun (WGS) entry which is preliminary data.</text>
</comment>
<keyword evidence="16" id="KW-1185">Reference proteome</keyword>
<dbReference type="InterPro" id="IPR043640">
    <property type="entry name" value="AF4/FMR2_CHD"/>
</dbReference>
<sequence>MPGSSADGHVSPQTENRTHISKTLTDHFNNSSQSAPDPSAFIKRKPASVSPNLTASVPQDIGQVALSYVNITTLFLNAHDVWEQADEFVKKGSGLSAELDKVMGRLSLSSTMSFMVCYIRQGLHWLQMNSPKVESGGVSGVKWSQVESGGVRWSQVESGGTVELVLYVGSKVLTGLVSLDLMVL</sequence>
<comment type="function">
    <text evidence="11">Has a role in transcriptional regulation. Acts in parallel with the Ras/MAPK and the PI3K/PKB pathways in the control of cell identity and cellular growth. Essential for regulation of the cytoskeleton and cell growth but not for cell proliferation or growth rate. Required specifically for the microtubule-based basal transport of lipid droplets. Plays a partially redundant function downstream of Raf in cell fate specification in the developing eye. Pair-rule protein that regulates embryonic cellularization, gastrulation and segmentation.</text>
</comment>
<evidence type="ECO:0000256" key="3">
    <source>
        <dbReference type="ARBA" id="ARBA00021888"/>
    </source>
</evidence>
<dbReference type="PANTHER" id="PTHR10528">
    <property type="entry name" value="AF4/FMR2 FAMILY MEMBER"/>
    <property type="match status" value="1"/>
</dbReference>
<evidence type="ECO:0000256" key="4">
    <source>
        <dbReference type="ARBA" id="ARBA00022473"/>
    </source>
</evidence>
<keyword evidence="7" id="KW-0805">Transcription regulation</keyword>
<evidence type="ECO:0000256" key="12">
    <source>
        <dbReference type="ARBA" id="ARBA00032149"/>
    </source>
</evidence>
<dbReference type="AlphaFoldDB" id="A0AAW0NPA2"/>
<dbReference type="InterPro" id="IPR007797">
    <property type="entry name" value="AF4/FMR2"/>
</dbReference>
<gene>
    <name evidence="15" type="ORF">WMY93_021841</name>
</gene>
<evidence type="ECO:0000256" key="6">
    <source>
        <dbReference type="ARBA" id="ARBA00022788"/>
    </source>
</evidence>
<reference evidence="16" key="1">
    <citation type="submission" date="2024-04" db="EMBL/GenBank/DDBJ databases">
        <title>Salinicola lusitanus LLJ914,a marine bacterium isolated from the Okinawa Trough.</title>
        <authorList>
            <person name="Li J."/>
        </authorList>
    </citation>
    <scope>NUCLEOTIDE SEQUENCE [LARGE SCALE GENOMIC DNA]</scope>
</reference>
<dbReference type="GO" id="GO:0010468">
    <property type="term" value="P:regulation of gene expression"/>
    <property type="evidence" value="ECO:0007669"/>
    <property type="project" value="InterPro"/>
</dbReference>
<evidence type="ECO:0000256" key="7">
    <source>
        <dbReference type="ARBA" id="ARBA00023015"/>
    </source>
</evidence>
<dbReference type="EMBL" id="JBBPFD010000015">
    <property type="protein sequence ID" value="KAK7896516.1"/>
    <property type="molecule type" value="Genomic_DNA"/>
</dbReference>
<evidence type="ECO:0000256" key="1">
    <source>
        <dbReference type="ARBA" id="ARBA00004123"/>
    </source>
</evidence>
<evidence type="ECO:0000256" key="13">
    <source>
        <dbReference type="SAM" id="MobiDB-lite"/>
    </source>
</evidence>
<feature type="domain" description="AF4/FMR2 C-terminal homology" evidence="14">
    <location>
        <begin position="54"/>
        <end position="130"/>
    </location>
</feature>
<evidence type="ECO:0000313" key="15">
    <source>
        <dbReference type="EMBL" id="KAK7896516.1"/>
    </source>
</evidence>
<evidence type="ECO:0000256" key="5">
    <source>
        <dbReference type="ARBA" id="ARBA00022553"/>
    </source>
</evidence>
<dbReference type="Proteomes" id="UP001460270">
    <property type="component" value="Unassembled WGS sequence"/>
</dbReference>
<protein>
    <recommendedName>
        <fullName evidence="3">AF4/FMR2 family member lilli</fullName>
    </recommendedName>
    <alternativeName>
        <fullName evidence="12">Protein lilliputian</fullName>
    </alternativeName>
</protein>
<evidence type="ECO:0000313" key="16">
    <source>
        <dbReference type="Proteomes" id="UP001460270"/>
    </source>
</evidence>
<evidence type="ECO:0000259" key="14">
    <source>
        <dbReference type="Pfam" id="PF18876"/>
    </source>
</evidence>
<keyword evidence="8" id="KW-0238">DNA-binding</keyword>
<evidence type="ECO:0000256" key="11">
    <source>
        <dbReference type="ARBA" id="ARBA00024653"/>
    </source>
</evidence>
<proteinExistence type="inferred from homology"/>